<dbReference type="AlphaFoldDB" id="A0A3P7GK25"/>
<keyword evidence="2" id="KW-1185">Reference proteome</keyword>
<evidence type="ECO:0000313" key="1">
    <source>
        <dbReference type="EMBL" id="VDM23018.1"/>
    </source>
</evidence>
<protein>
    <submittedName>
        <fullName evidence="1">Uncharacterized protein</fullName>
    </submittedName>
</protein>
<name>A0A3P7GK25_WUCBA</name>
<gene>
    <name evidence="1" type="ORF">WBA_LOCUS12777</name>
</gene>
<feature type="non-terminal residue" evidence="1">
    <location>
        <position position="1"/>
    </location>
</feature>
<sequence length="125" mass="14554">ARNSGPDIDSFPSYSNQVKRTNQPVKQYLSKLAFYLIKTFRKECGPLNKTGIPRNPKLTKCHNCLIAAIYSLPVIRRLQFIPIRIKQMIQQILSILQIKLQRSNQITVNMRTNFILRKTFSGKQY</sequence>
<dbReference type="EMBL" id="UYWW01013113">
    <property type="protein sequence ID" value="VDM23018.1"/>
    <property type="molecule type" value="Genomic_DNA"/>
</dbReference>
<proteinExistence type="predicted"/>
<accession>A0A3P7GK25</accession>
<dbReference type="InParanoid" id="A0A3P7GK25"/>
<dbReference type="Proteomes" id="UP000270924">
    <property type="component" value="Unassembled WGS sequence"/>
</dbReference>
<reference evidence="1 2" key="1">
    <citation type="submission" date="2018-11" db="EMBL/GenBank/DDBJ databases">
        <authorList>
            <consortium name="Pathogen Informatics"/>
        </authorList>
    </citation>
    <scope>NUCLEOTIDE SEQUENCE [LARGE SCALE GENOMIC DNA]</scope>
</reference>
<evidence type="ECO:0000313" key="2">
    <source>
        <dbReference type="Proteomes" id="UP000270924"/>
    </source>
</evidence>
<organism evidence="1 2">
    <name type="scientific">Wuchereria bancrofti</name>
    <dbReference type="NCBI Taxonomy" id="6293"/>
    <lineage>
        <taxon>Eukaryota</taxon>
        <taxon>Metazoa</taxon>
        <taxon>Ecdysozoa</taxon>
        <taxon>Nematoda</taxon>
        <taxon>Chromadorea</taxon>
        <taxon>Rhabditida</taxon>
        <taxon>Spirurina</taxon>
        <taxon>Spiruromorpha</taxon>
        <taxon>Filarioidea</taxon>
        <taxon>Onchocercidae</taxon>
        <taxon>Wuchereria</taxon>
    </lineage>
</organism>